<dbReference type="Gene3D" id="3.40.50.1240">
    <property type="entry name" value="Phosphoglycerate mutase-like"/>
    <property type="match status" value="1"/>
</dbReference>
<gene>
    <name evidence="1" type="primary">ORF27239</name>
</gene>
<feature type="non-terminal residue" evidence="1">
    <location>
        <position position="1"/>
    </location>
</feature>
<accession>A0A0B6YJD4</accession>
<evidence type="ECO:0000313" key="1">
    <source>
        <dbReference type="EMBL" id="CEK56274.1"/>
    </source>
</evidence>
<reference evidence="1" key="1">
    <citation type="submission" date="2014-12" db="EMBL/GenBank/DDBJ databases">
        <title>Insight into the proteome of Arion vulgaris.</title>
        <authorList>
            <person name="Aradska J."/>
            <person name="Bulat T."/>
            <person name="Smidak R."/>
            <person name="Sarate P."/>
            <person name="Gangsoo J."/>
            <person name="Sialana F."/>
            <person name="Bilban M."/>
            <person name="Lubec G."/>
        </authorList>
    </citation>
    <scope>NUCLEOTIDE SEQUENCE</scope>
    <source>
        <tissue evidence="1">Skin</tissue>
    </source>
</reference>
<dbReference type="Pfam" id="PF00328">
    <property type="entry name" value="His_Phos_2"/>
    <property type="match status" value="1"/>
</dbReference>
<dbReference type="AlphaFoldDB" id="A0A0B6YJD4"/>
<feature type="non-terminal residue" evidence="1">
    <location>
        <position position="93"/>
    </location>
</feature>
<proteinExistence type="predicted"/>
<dbReference type="EMBL" id="HACG01009409">
    <property type="protein sequence ID" value="CEK56274.1"/>
    <property type="molecule type" value="Transcribed_RNA"/>
</dbReference>
<dbReference type="SUPFAM" id="SSF53254">
    <property type="entry name" value="Phosphoglycerate mutase-like"/>
    <property type="match status" value="1"/>
</dbReference>
<name>A0A0B6YJD4_9EUPU</name>
<dbReference type="InterPro" id="IPR029033">
    <property type="entry name" value="His_PPase_superfam"/>
</dbReference>
<sequence length="93" mass="10618">PKVTNFVHVMAAMAHKMPTGGKFSRWALYPAHAKCSDGQLTGRGSLQHILYGMHYHERYQIKHGLFDETNWHNKIVAHTTEVPRTFQSAIAFL</sequence>
<organism evidence="1">
    <name type="scientific">Arion vulgaris</name>
    <dbReference type="NCBI Taxonomy" id="1028688"/>
    <lineage>
        <taxon>Eukaryota</taxon>
        <taxon>Metazoa</taxon>
        <taxon>Spiralia</taxon>
        <taxon>Lophotrochozoa</taxon>
        <taxon>Mollusca</taxon>
        <taxon>Gastropoda</taxon>
        <taxon>Heterobranchia</taxon>
        <taxon>Euthyneura</taxon>
        <taxon>Panpulmonata</taxon>
        <taxon>Eupulmonata</taxon>
        <taxon>Stylommatophora</taxon>
        <taxon>Helicina</taxon>
        <taxon>Arionoidea</taxon>
        <taxon>Arionidae</taxon>
        <taxon>Arion</taxon>
    </lineage>
</organism>
<protein>
    <submittedName>
        <fullName evidence="1">Uncharacterized protein</fullName>
    </submittedName>
</protein>
<dbReference type="InterPro" id="IPR000560">
    <property type="entry name" value="His_Pase_clade-2"/>
</dbReference>